<evidence type="ECO:0000256" key="1">
    <source>
        <dbReference type="HAMAP-Rule" id="MF_01866"/>
    </source>
</evidence>
<accession>A0A1R4EDI6</accession>
<keyword evidence="4" id="KW-1185">Reference proteome</keyword>
<protein>
    <recommendedName>
        <fullName evidence="1">YcgL domain-containing protein A1019T_00507</fullName>
    </recommendedName>
</protein>
<proteinExistence type="inferred from homology"/>
<evidence type="ECO:0000313" key="3">
    <source>
        <dbReference type="EMBL" id="SJM36546.1"/>
    </source>
</evidence>
<dbReference type="PANTHER" id="PTHR38109">
    <property type="entry name" value="PROTEIN YCGL"/>
    <property type="match status" value="1"/>
</dbReference>
<dbReference type="STRING" id="1945520.A1019T_00507"/>
<dbReference type="AlphaFoldDB" id="A0A1R4EDI6"/>
<dbReference type="HAMAP" id="MF_01866">
    <property type="entry name" value="UPF0745"/>
    <property type="match status" value="1"/>
</dbReference>
<dbReference type="Gene3D" id="3.10.510.20">
    <property type="entry name" value="YcgL domain"/>
    <property type="match status" value="1"/>
</dbReference>
<organism evidence="3 4">
    <name type="scientific">Psychrobacter pasteurii</name>
    <dbReference type="NCBI Taxonomy" id="1945520"/>
    <lineage>
        <taxon>Bacteria</taxon>
        <taxon>Pseudomonadati</taxon>
        <taxon>Pseudomonadota</taxon>
        <taxon>Gammaproteobacteria</taxon>
        <taxon>Moraxellales</taxon>
        <taxon>Moraxellaceae</taxon>
        <taxon>Psychrobacter</taxon>
    </lineage>
</organism>
<dbReference type="Pfam" id="PF05166">
    <property type="entry name" value="YcgL"/>
    <property type="match status" value="1"/>
</dbReference>
<sequence length="106" mass="12405">MHCDIYKFPKHSEMYVYIARPDYPDDTDEIKDWLGVLPKDLRKSLGEAKFLMHLDLAETKKLARVDKNEVLEKLNSQGYFVQTPPSDVLLAQAQARMKDSQDKRYD</sequence>
<dbReference type="Proteomes" id="UP000188169">
    <property type="component" value="Unassembled WGS sequence"/>
</dbReference>
<dbReference type="PROSITE" id="PS51648">
    <property type="entry name" value="YCGL"/>
    <property type="match status" value="1"/>
</dbReference>
<dbReference type="OrthoDB" id="7062382at2"/>
<dbReference type="SUPFAM" id="SSF160191">
    <property type="entry name" value="YcgL-like"/>
    <property type="match status" value="1"/>
</dbReference>
<reference evidence="4" key="1">
    <citation type="submission" date="2017-02" db="EMBL/GenBank/DDBJ databases">
        <authorList>
            <person name="Mornico D."/>
        </authorList>
    </citation>
    <scope>NUCLEOTIDE SEQUENCE [LARGE SCALE GENOMIC DNA]</scope>
</reference>
<evidence type="ECO:0000313" key="4">
    <source>
        <dbReference type="Proteomes" id="UP000188169"/>
    </source>
</evidence>
<gene>
    <name evidence="3" type="primary">ycgL</name>
    <name evidence="3" type="ORF">A1019T_00507</name>
</gene>
<feature type="domain" description="YcgL" evidence="2">
    <location>
        <begin position="1"/>
        <end position="94"/>
    </location>
</feature>
<dbReference type="InterPro" id="IPR038068">
    <property type="entry name" value="YcgL-like_sf"/>
</dbReference>
<dbReference type="InterPro" id="IPR027354">
    <property type="entry name" value="YcgL_dom"/>
</dbReference>
<dbReference type="EMBL" id="FUGD01000049">
    <property type="protein sequence ID" value="SJM36546.1"/>
    <property type="molecule type" value="Genomic_DNA"/>
</dbReference>
<name>A0A1R4EDI6_9GAMM</name>
<evidence type="ECO:0000259" key="2">
    <source>
        <dbReference type="PROSITE" id="PS51648"/>
    </source>
</evidence>
<dbReference type="PANTHER" id="PTHR38109:SF1">
    <property type="entry name" value="PROTEIN YCGL"/>
    <property type="match status" value="1"/>
</dbReference>
<dbReference type="RefSeq" id="WP_077447942.1">
    <property type="nucleotide sequence ID" value="NZ_FUGD01000049.1"/>
</dbReference>